<dbReference type="Gene3D" id="3.40.50.150">
    <property type="entry name" value="Vaccinia Virus protein VP39"/>
    <property type="match status" value="1"/>
</dbReference>
<gene>
    <name evidence="2" type="ORF">GJ654_05875</name>
</gene>
<dbReference type="SUPFAM" id="SSF53335">
    <property type="entry name" value="S-adenosyl-L-methionine-dependent methyltransferases"/>
    <property type="match status" value="1"/>
</dbReference>
<evidence type="ECO:0000313" key="2">
    <source>
        <dbReference type="EMBL" id="MTV30520.1"/>
    </source>
</evidence>
<dbReference type="EMBL" id="WNKS01000003">
    <property type="protein sequence ID" value="MTV30520.1"/>
    <property type="molecule type" value="Genomic_DNA"/>
</dbReference>
<dbReference type="GO" id="GO:0032259">
    <property type="term" value="P:methylation"/>
    <property type="evidence" value="ECO:0007669"/>
    <property type="project" value="UniProtKB-KW"/>
</dbReference>
<accession>A0A6N8DJ32</accession>
<keyword evidence="2" id="KW-0808">Transferase</keyword>
<dbReference type="OrthoDB" id="9777830at2"/>
<protein>
    <submittedName>
        <fullName evidence="2">Methyltransferase domain-containing protein</fullName>
    </submittedName>
</protein>
<dbReference type="GO" id="GO:0008757">
    <property type="term" value="F:S-adenosylmethionine-dependent methyltransferase activity"/>
    <property type="evidence" value="ECO:0007669"/>
    <property type="project" value="InterPro"/>
</dbReference>
<sequence length="269" mass="29148">MTRPYVHGYDAAEMRRLLDQAATLADLLHFGTHYPPGAEVLEAGCGVGAQTEALLRNSPGVRLTCIDVSRDSLEKAQQRAEEMGCAVNFQVADIFDLPFAEASFDHVFLCFVLEHGGDPVKALRALKKVLRPGGTLTVIEGDHGSAHFWPDSAHARRAIQCQIALQRQAGGDARIGRRLYPLLTQAGFSAPEVTPRMVYVDGSKPRLADGFTRNTFAAMIEGVRARAIATGLASAADFDQGVADLHRTTERDGVFCYTFFKAVGVNTAE</sequence>
<dbReference type="Pfam" id="PF08241">
    <property type="entry name" value="Methyltransf_11"/>
    <property type="match status" value="1"/>
</dbReference>
<comment type="caution">
    <text evidence="2">The sequence shown here is derived from an EMBL/GenBank/DDBJ whole genome shotgun (WGS) entry which is preliminary data.</text>
</comment>
<reference evidence="2 3" key="1">
    <citation type="submission" date="2019-11" db="EMBL/GenBank/DDBJ databases">
        <title>Whole-genome sequence of a Rhodoblastus acidophilus DSM 142.</title>
        <authorList>
            <person name="Kyndt J.A."/>
            <person name="Meyer T.E."/>
        </authorList>
    </citation>
    <scope>NUCLEOTIDE SEQUENCE [LARGE SCALE GENOMIC DNA]</scope>
    <source>
        <strain evidence="2 3">DSM 142</strain>
    </source>
</reference>
<keyword evidence="2" id="KW-0489">Methyltransferase</keyword>
<dbReference type="Proteomes" id="UP000439113">
    <property type="component" value="Unassembled WGS sequence"/>
</dbReference>
<dbReference type="InterPro" id="IPR050508">
    <property type="entry name" value="Methyltransf_Superfamily"/>
</dbReference>
<evidence type="ECO:0000259" key="1">
    <source>
        <dbReference type="Pfam" id="PF08241"/>
    </source>
</evidence>
<dbReference type="PANTHER" id="PTHR42912:SF93">
    <property type="entry name" value="N6-ADENOSINE-METHYLTRANSFERASE TMT1A"/>
    <property type="match status" value="1"/>
</dbReference>
<proteinExistence type="predicted"/>
<dbReference type="InterPro" id="IPR013216">
    <property type="entry name" value="Methyltransf_11"/>
</dbReference>
<dbReference type="InterPro" id="IPR029063">
    <property type="entry name" value="SAM-dependent_MTases_sf"/>
</dbReference>
<dbReference type="Gene3D" id="6.10.140.1580">
    <property type="match status" value="2"/>
</dbReference>
<organism evidence="2 3">
    <name type="scientific">Rhodoblastus acidophilus</name>
    <name type="common">Rhodopseudomonas acidophila</name>
    <dbReference type="NCBI Taxonomy" id="1074"/>
    <lineage>
        <taxon>Bacteria</taxon>
        <taxon>Pseudomonadati</taxon>
        <taxon>Pseudomonadota</taxon>
        <taxon>Alphaproteobacteria</taxon>
        <taxon>Hyphomicrobiales</taxon>
        <taxon>Rhodoblastaceae</taxon>
        <taxon>Rhodoblastus</taxon>
    </lineage>
</organism>
<dbReference type="CDD" id="cd02440">
    <property type="entry name" value="AdoMet_MTases"/>
    <property type="match status" value="1"/>
</dbReference>
<name>A0A6N8DJ32_RHOAC</name>
<evidence type="ECO:0000313" key="3">
    <source>
        <dbReference type="Proteomes" id="UP000439113"/>
    </source>
</evidence>
<dbReference type="AlphaFoldDB" id="A0A6N8DJ32"/>
<dbReference type="RefSeq" id="WP_155445184.1">
    <property type="nucleotide sequence ID" value="NZ_JAOQNR010000003.1"/>
</dbReference>
<feature type="domain" description="Methyltransferase type 11" evidence="1">
    <location>
        <begin position="41"/>
        <end position="137"/>
    </location>
</feature>
<dbReference type="PANTHER" id="PTHR42912">
    <property type="entry name" value="METHYLTRANSFERASE"/>
    <property type="match status" value="1"/>
</dbReference>